<dbReference type="AlphaFoldDB" id="A0A8W8I1H1"/>
<evidence type="ECO:0000313" key="1">
    <source>
        <dbReference type="EnsemblMetazoa" id="G12037.1:cds"/>
    </source>
</evidence>
<protein>
    <submittedName>
        <fullName evidence="1">Uncharacterized protein</fullName>
    </submittedName>
</protein>
<reference evidence="1" key="1">
    <citation type="submission" date="2022-08" db="UniProtKB">
        <authorList>
            <consortium name="EnsemblMetazoa"/>
        </authorList>
    </citation>
    <scope>IDENTIFICATION</scope>
    <source>
        <strain evidence="1">05x7-T-G4-1.051#20</strain>
    </source>
</reference>
<dbReference type="OMA" id="IEFHERS"/>
<proteinExistence type="predicted"/>
<evidence type="ECO:0000313" key="2">
    <source>
        <dbReference type="Proteomes" id="UP000005408"/>
    </source>
</evidence>
<accession>A0A8W8I1H1</accession>
<dbReference type="EnsemblMetazoa" id="G12037.1">
    <property type="protein sequence ID" value="G12037.1:cds"/>
    <property type="gene ID" value="G12037"/>
</dbReference>
<dbReference type="Proteomes" id="UP000005408">
    <property type="component" value="Unassembled WGS sequence"/>
</dbReference>
<keyword evidence="2" id="KW-1185">Reference proteome</keyword>
<dbReference type="EnsemblMetazoa" id="G12037.2">
    <property type="protein sequence ID" value="G12037.2:cds"/>
    <property type="gene ID" value="G12037"/>
</dbReference>
<organism evidence="1 2">
    <name type="scientific">Magallana gigas</name>
    <name type="common">Pacific oyster</name>
    <name type="synonym">Crassostrea gigas</name>
    <dbReference type="NCBI Taxonomy" id="29159"/>
    <lineage>
        <taxon>Eukaryota</taxon>
        <taxon>Metazoa</taxon>
        <taxon>Spiralia</taxon>
        <taxon>Lophotrochozoa</taxon>
        <taxon>Mollusca</taxon>
        <taxon>Bivalvia</taxon>
        <taxon>Autobranchia</taxon>
        <taxon>Pteriomorphia</taxon>
        <taxon>Ostreida</taxon>
        <taxon>Ostreoidea</taxon>
        <taxon>Ostreidae</taxon>
        <taxon>Magallana</taxon>
    </lineage>
</organism>
<name>A0A8W8I1H1_MAGGI</name>
<dbReference type="OrthoDB" id="6152990at2759"/>
<sequence length="411" mass="46396">MASSSVNEEEGTRLSENILKFSRDSVQFGFLRLGKYCNASDSYSFTNATCNVRCIKDEIDGVALVRNFDDVFSRGVEVLKKLKSGDGTALKQHDKNAVKILNTFLNEKELHEKSLKKVLDWNQRDGESSSPNSSREIEMTVALAEHLLGQLSPGQLYVIDSSFKSNGKCSCGEDHCKSSPKYGSNGIGHEEVWHGSVDIILGSNEGITPESSLSSTVELVVTTEDEDEYESDEAQYTTPIKKIKDDTQLEDSDVSPDGRMKQTAIRAVNQSVAETIVFAMIQEACYPNFQNHLIPNIVIDSQSGHFRILMYDAKDDVFLCSVLVPIFNGSRLHMTSVIILWMVLHYRIFCSGIQDDPNKLRQVKCQFKEKVAEKWEIYSRLLKFCVSRFPPVKKDSDFFPTNEMLYFGYKF</sequence>